<dbReference type="SUPFAM" id="SSF46894">
    <property type="entry name" value="C-terminal effector domain of the bipartite response regulators"/>
    <property type="match status" value="1"/>
</dbReference>
<protein>
    <recommendedName>
        <fullName evidence="4">OmpR/PhoB-type domain-containing protein</fullName>
    </recommendedName>
</protein>
<name>A0A6P1Q5Q7_9GAMM</name>
<dbReference type="GO" id="GO:0000160">
    <property type="term" value="P:phosphorelay signal transduction system"/>
    <property type="evidence" value="ECO:0007669"/>
    <property type="project" value="InterPro"/>
</dbReference>
<feature type="transmembrane region" description="Helical" evidence="3">
    <location>
        <begin position="151"/>
        <end position="171"/>
    </location>
</feature>
<proteinExistence type="predicted"/>
<dbReference type="PROSITE" id="PS51755">
    <property type="entry name" value="OMPR_PHOB"/>
    <property type="match status" value="1"/>
</dbReference>
<dbReference type="InterPro" id="IPR036388">
    <property type="entry name" value="WH-like_DNA-bd_sf"/>
</dbReference>
<organism evidence="5 6">
    <name type="scientific">Mixta intestinalis</name>
    <dbReference type="NCBI Taxonomy" id="1615494"/>
    <lineage>
        <taxon>Bacteria</taxon>
        <taxon>Pseudomonadati</taxon>
        <taxon>Pseudomonadota</taxon>
        <taxon>Gammaproteobacteria</taxon>
        <taxon>Enterobacterales</taxon>
        <taxon>Erwiniaceae</taxon>
        <taxon>Mixta</taxon>
    </lineage>
</organism>
<feature type="DNA-binding region" description="OmpR/PhoB-type" evidence="2">
    <location>
        <begin position="2"/>
        <end position="106"/>
    </location>
</feature>
<dbReference type="KEGG" id="mint:C7M51_03736"/>
<keyword evidence="6" id="KW-1185">Reference proteome</keyword>
<keyword evidence="3" id="KW-0812">Transmembrane</keyword>
<keyword evidence="3" id="KW-1133">Transmembrane helix</keyword>
<evidence type="ECO:0000313" key="5">
    <source>
        <dbReference type="EMBL" id="QHM73389.1"/>
    </source>
</evidence>
<dbReference type="InterPro" id="IPR016032">
    <property type="entry name" value="Sig_transdc_resp-reg_C-effctor"/>
</dbReference>
<keyword evidence="3" id="KW-0472">Membrane</keyword>
<evidence type="ECO:0000256" key="1">
    <source>
        <dbReference type="ARBA" id="ARBA00023125"/>
    </source>
</evidence>
<dbReference type="RefSeq" id="WP_160623038.1">
    <property type="nucleotide sequence ID" value="NZ_CP028271.1"/>
</dbReference>
<dbReference type="Proteomes" id="UP000464053">
    <property type="component" value="Chromosome"/>
</dbReference>
<dbReference type="Pfam" id="PF00486">
    <property type="entry name" value="Trans_reg_C"/>
    <property type="match status" value="1"/>
</dbReference>
<dbReference type="OrthoDB" id="7003224at2"/>
<evidence type="ECO:0000313" key="6">
    <source>
        <dbReference type="Proteomes" id="UP000464053"/>
    </source>
</evidence>
<gene>
    <name evidence="5" type="ORF">C7M51_03736</name>
</gene>
<dbReference type="AlphaFoldDB" id="A0A6P1Q5Q7"/>
<dbReference type="EMBL" id="CP028271">
    <property type="protein sequence ID" value="QHM73389.1"/>
    <property type="molecule type" value="Genomic_DNA"/>
</dbReference>
<accession>A0A6P1Q5Q7</accession>
<dbReference type="GO" id="GO:0006355">
    <property type="term" value="P:regulation of DNA-templated transcription"/>
    <property type="evidence" value="ECO:0007669"/>
    <property type="project" value="InterPro"/>
</dbReference>
<dbReference type="InterPro" id="IPR001867">
    <property type="entry name" value="OmpR/PhoB-type_DNA-bd"/>
</dbReference>
<keyword evidence="1 2" id="KW-0238">DNA-binding</keyword>
<dbReference type="Gene3D" id="1.10.10.10">
    <property type="entry name" value="Winged helix-like DNA-binding domain superfamily/Winged helix DNA-binding domain"/>
    <property type="match status" value="1"/>
</dbReference>
<feature type="domain" description="OmpR/PhoB-type" evidence="4">
    <location>
        <begin position="2"/>
        <end position="106"/>
    </location>
</feature>
<evidence type="ECO:0000259" key="4">
    <source>
        <dbReference type="PROSITE" id="PS51755"/>
    </source>
</evidence>
<dbReference type="SMART" id="SM00862">
    <property type="entry name" value="Trans_reg_C"/>
    <property type="match status" value="1"/>
</dbReference>
<reference evidence="5 6" key="1">
    <citation type="submission" date="2018-03" db="EMBL/GenBank/DDBJ databases">
        <title>Pantoea intestinalis SRCM103226 isolated form the mealworm.</title>
        <authorList>
            <person name="Jeong D.-Y."/>
            <person name="Kim J.W."/>
        </authorList>
    </citation>
    <scope>NUCLEOTIDE SEQUENCE [LARGE SCALE GENOMIC DNA]</scope>
    <source>
        <strain evidence="5 6">SRCM103226</strain>
    </source>
</reference>
<sequence>MQPLYLINNAIYFYPEVNKLVSVAEEEKEIILTQPATKCLELLLKTDGLVSQKELYDYAWGENSQNVAPNTLYQNISIIRRALKRLYPDAQLWLITVPRQGFRFEHNIPVTLVTAETVSSLSVVAEEENRISSVISADTPIRLWSLRSIPLKAIVIIIVICLIFTLVALVLPVNNNFHTLAASYYRIQGSGDCNLYLHKNNRMPEQHIIDLINKRVNCKRYPYVYIIHNVLFEKISLFTCRKPLGSNDFACASWSLRESQ</sequence>
<evidence type="ECO:0000256" key="2">
    <source>
        <dbReference type="PROSITE-ProRule" id="PRU01091"/>
    </source>
</evidence>
<dbReference type="GO" id="GO:0003677">
    <property type="term" value="F:DNA binding"/>
    <property type="evidence" value="ECO:0007669"/>
    <property type="project" value="UniProtKB-UniRule"/>
</dbReference>
<evidence type="ECO:0000256" key="3">
    <source>
        <dbReference type="SAM" id="Phobius"/>
    </source>
</evidence>